<name>A0AAE1U6E2_9EUCA</name>
<evidence type="ECO:0000313" key="4">
    <source>
        <dbReference type="Proteomes" id="UP001292094"/>
    </source>
</evidence>
<evidence type="ECO:0000313" key="3">
    <source>
        <dbReference type="EMBL" id="KAK4312123.1"/>
    </source>
</evidence>
<feature type="compositionally biased region" description="Basic residues" evidence="1">
    <location>
        <begin position="1"/>
        <end position="23"/>
    </location>
</feature>
<gene>
    <name evidence="3" type="ORF">Pmani_016416</name>
</gene>
<dbReference type="SMART" id="SM00213">
    <property type="entry name" value="UBQ"/>
    <property type="match status" value="1"/>
</dbReference>
<feature type="domain" description="Ubiquitin-like" evidence="2">
    <location>
        <begin position="55"/>
        <end position="108"/>
    </location>
</feature>
<evidence type="ECO:0000259" key="2">
    <source>
        <dbReference type="PROSITE" id="PS50053"/>
    </source>
</evidence>
<dbReference type="InterPro" id="IPR000626">
    <property type="entry name" value="Ubiquitin-like_dom"/>
</dbReference>
<reference evidence="3" key="1">
    <citation type="submission" date="2023-11" db="EMBL/GenBank/DDBJ databases">
        <title>Genome assemblies of two species of porcelain crab, Petrolisthes cinctipes and Petrolisthes manimaculis (Anomura: Porcellanidae).</title>
        <authorList>
            <person name="Angst P."/>
        </authorList>
    </citation>
    <scope>NUCLEOTIDE SEQUENCE</scope>
    <source>
        <strain evidence="3">PB745_02</strain>
        <tissue evidence="3">Gill</tissue>
    </source>
</reference>
<organism evidence="3 4">
    <name type="scientific">Petrolisthes manimaculis</name>
    <dbReference type="NCBI Taxonomy" id="1843537"/>
    <lineage>
        <taxon>Eukaryota</taxon>
        <taxon>Metazoa</taxon>
        <taxon>Ecdysozoa</taxon>
        <taxon>Arthropoda</taxon>
        <taxon>Crustacea</taxon>
        <taxon>Multicrustacea</taxon>
        <taxon>Malacostraca</taxon>
        <taxon>Eumalacostraca</taxon>
        <taxon>Eucarida</taxon>
        <taxon>Decapoda</taxon>
        <taxon>Pleocyemata</taxon>
        <taxon>Anomura</taxon>
        <taxon>Galatheoidea</taxon>
        <taxon>Porcellanidae</taxon>
        <taxon>Petrolisthes</taxon>
    </lineage>
</organism>
<accession>A0AAE1U6E2</accession>
<comment type="caution">
    <text evidence="3">The sequence shown here is derived from an EMBL/GenBank/DDBJ whole genome shotgun (WGS) entry which is preliminary data.</text>
</comment>
<dbReference type="Gene3D" id="3.10.20.90">
    <property type="entry name" value="Phosphatidylinositol 3-kinase Catalytic Subunit, Chain A, domain 1"/>
    <property type="match status" value="1"/>
</dbReference>
<dbReference type="CDD" id="cd17039">
    <property type="entry name" value="Ubl_ubiquitin_like"/>
    <property type="match status" value="1"/>
</dbReference>
<dbReference type="SUPFAM" id="SSF54236">
    <property type="entry name" value="Ubiquitin-like"/>
    <property type="match status" value="1"/>
</dbReference>
<proteinExistence type="predicted"/>
<dbReference type="Pfam" id="PF00240">
    <property type="entry name" value="ubiquitin"/>
    <property type="match status" value="1"/>
</dbReference>
<dbReference type="EMBL" id="JAWZYT010001440">
    <property type="protein sequence ID" value="KAK4312123.1"/>
    <property type="molecule type" value="Genomic_DNA"/>
</dbReference>
<feature type="region of interest" description="Disordered" evidence="1">
    <location>
        <begin position="1"/>
        <end position="28"/>
    </location>
</feature>
<dbReference type="Proteomes" id="UP001292094">
    <property type="component" value="Unassembled WGS sequence"/>
</dbReference>
<keyword evidence="4" id="KW-1185">Reference proteome</keyword>
<dbReference type="PROSITE" id="PS50053">
    <property type="entry name" value="UBIQUITIN_2"/>
    <property type="match status" value="1"/>
</dbReference>
<dbReference type="AlphaFoldDB" id="A0AAE1U6E2"/>
<sequence length="112" mass="13028">MLFIMSHHHSRSRSQSHRHRQRRSAHDDEYGQYVEVRSMMGQVYKIPVYLESTKVKDLKMVVESVSGVAVNRQILVYQNHELENHHTLLQAGISDGSTIKLILNINTGFCYF</sequence>
<dbReference type="InterPro" id="IPR029071">
    <property type="entry name" value="Ubiquitin-like_domsf"/>
</dbReference>
<evidence type="ECO:0000256" key="1">
    <source>
        <dbReference type="SAM" id="MobiDB-lite"/>
    </source>
</evidence>
<protein>
    <recommendedName>
        <fullName evidence="2">Ubiquitin-like domain-containing protein</fullName>
    </recommendedName>
</protein>